<feature type="compositionally biased region" description="Polar residues" evidence="1">
    <location>
        <begin position="190"/>
        <end position="221"/>
    </location>
</feature>
<feature type="compositionally biased region" description="Basic and acidic residues" evidence="1">
    <location>
        <begin position="1319"/>
        <end position="1350"/>
    </location>
</feature>
<feature type="compositionally biased region" description="Low complexity" evidence="1">
    <location>
        <begin position="301"/>
        <end position="317"/>
    </location>
</feature>
<gene>
    <name evidence="2" type="ORF">TRICI_005477</name>
</gene>
<feature type="compositionally biased region" description="Low complexity" evidence="1">
    <location>
        <begin position="780"/>
        <end position="791"/>
    </location>
</feature>
<evidence type="ECO:0000313" key="2">
    <source>
        <dbReference type="EMBL" id="KAA8904427.1"/>
    </source>
</evidence>
<feature type="region of interest" description="Disordered" evidence="1">
    <location>
        <begin position="400"/>
        <end position="828"/>
    </location>
</feature>
<sequence>MSRPGGANNSNHDPGLHNSGAQQHVDVNAIDERFRRLYKMHSLGPWTQAEYASELTRSPKPKVFLQFSQTQERQVPRSQDAQTGGREDARPPNDDTLRAAEGLTRIRTSAPIEMRSGIRATSNDKRTDGSANYHSVPQPVQNGADNRGGFSSNRQNQFVRSLVASGNQQGLTSGVANRSPHEPYGHRSGSRLQDSNSPQSPTPGTVGNGLRGSNNQHNTANRGAPEYGPMPPPDWSADRFGTPPVARQSGYQYAWPIRGQNETQLTTGDGHKRWHGVVHPQYSKMAQPSTRQHQQILGQAQQRPSSPSLSTTTTQQQHLAPSVSTTPQQQPLASSVRTTTDQYQRLAPSVVTTTKQQRSAPSVSTATQQQQNSTSFVITAKEQPFTPPVGSVMQLKKIAPSVSDTTRQQQHLASSASTTTQKQHSAATAPPPVASPATQPSTLKPSDSTVTSTPSGINTTTAATQEGSQRPSGIPELPVAKSTTESDKAKEETLANKKTISTPDDEPVPGSIAATLQFLKQNRGQDRNTASQEPHKGGAVGGTSTVHEKAPQSSDSASPNASSNSAATGSQTPVSKSAGKEASTSSAKEQHRGGDKMSATRGISSYPAGPGVIGSAAATKNNNTSAKVSANSSPNSTSVKPTHSNDNVASNAASTPTPSVQGNSSQGVTADANQHKNGPSSTTGNVGLGQQKAGLTLKFTGHFEGRHSKPLASTSSEIFKVGQRVTGPSTSAQPASGVRDRGTPSSLPRKPVTNSTTSGRAVEGSSPTNGASDARKGNEVTTKVTKSTPSTQETVSIHTNKPAEHQSSAVVPVRTKSTGEPRTAVDESDPRIRYVKEVERQLLQRQKVNKGQLSKSLMIKSNERPAMINSRTVQKGISAEDSLLNQVAARAAEAFSAKAGKNGSINQATKSKYLSQEQNAILLTSRYIDEVGKQSDQKKTPSSSDKDSDAKGNYRVQAQLSSSVQPTKATLTTSPNVTKVGGQPAEGRQSVDLEKTMPRPPNKNLQSGENTSMDLQPSGNTSSSADGASERHKEGRFSNGNDTRTYISSSSLRIKPEEMNQVEEGEEEESLFMTPPPDEVRSPDKIENNVADVQQEQSMITNQRDTHTGITGMQVNTISSDEDEPMEPPERAPEPVNYEAMLSSLGPTLDDIDAKTEDPADEVPTEPATEEVQGTTAEVDAWNASNREENFYKDDEVDDWEPPELPDNDSDEDFVMEDSDDNDDRPLSQFVGPKNSEAYLQTVVRSQPLKKSIKDKASSKKRKTETPQKTPTNKRAKVIPKSVPARKKPTSSAKKSSATKKETSSPSQKPSPKKQKQRAKTDKDFEKVGLDDGDSDDRSKRMSSEFRKLESSLVGKLFDLPSGGRRRSTRY</sequence>
<feature type="compositionally biased region" description="Basic and acidic residues" evidence="1">
    <location>
        <begin position="484"/>
        <end position="495"/>
    </location>
</feature>
<dbReference type="Proteomes" id="UP000761534">
    <property type="component" value="Unassembled WGS sequence"/>
</dbReference>
<feature type="compositionally biased region" description="Polar residues" evidence="1">
    <location>
        <begin position="792"/>
        <end position="816"/>
    </location>
</feature>
<proteinExistence type="predicted"/>
<feature type="region of interest" description="Disordered" evidence="1">
    <location>
        <begin position="1148"/>
        <end position="1371"/>
    </location>
</feature>
<feature type="compositionally biased region" description="Polar residues" evidence="1">
    <location>
        <begin position="628"/>
        <end position="685"/>
    </location>
</feature>
<feature type="compositionally biased region" description="Polar residues" evidence="1">
    <location>
        <begin position="129"/>
        <end position="153"/>
    </location>
</feature>
<feature type="compositionally biased region" description="Polar residues" evidence="1">
    <location>
        <begin position="1038"/>
        <end position="1052"/>
    </location>
</feature>
<feature type="compositionally biased region" description="Polar residues" evidence="1">
    <location>
        <begin position="284"/>
        <end position="300"/>
    </location>
</feature>
<feature type="compositionally biased region" description="Polar residues" evidence="1">
    <location>
        <begin position="443"/>
        <end position="471"/>
    </location>
</feature>
<feature type="region of interest" description="Disordered" evidence="1">
    <location>
        <begin position="1"/>
        <end position="27"/>
    </location>
</feature>
<feature type="compositionally biased region" description="Low complexity" evidence="1">
    <location>
        <begin position="615"/>
        <end position="627"/>
    </location>
</feature>
<feature type="compositionally biased region" description="Polar residues" evidence="1">
    <location>
        <begin position="350"/>
        <end position="361"/>
    </location>
</feature>
<evidence type="ECO:0000256" key="1">
    <source>
        <dbReference type="SAM" id="MobiDB-lite"/>
    </source>
</evidence>
<feature type="region of interest" description="Disordered" evidence="1">
    <location>
        <begin position="284"/>
        <end position="371"/>
    </location>
</feature>
<reference evidence="2" key="1">
    <citation type="journal article" date="2019" name="G3 (Bethesda)">
        <title>Genome Assemblies of Two Rare Opportunistic Yeast Pathogens: Diutina rugosa (syn. Candida rugosa) and Trichomonascus ciferrii (syn. Candida ciferrii).</title>
        <authorList>
            <person name="Mixao V."/>
            <person name="Saus E."/>
            <person name="Hansen A.P."/>
            <person name="Lass-Florl C."/>
            <person name="Gabaldon T."/>
        </authorList>
    </citation>
    <scope>NUCLEOTIDE SEQUENCE</scope>
    <source>
        <strain evidence="2">CBS 4856</strain>
    </source>
</reference>
<feature type="compositionally biased region" description="Polar residues" evidence="1">
    <location>
        <begin position="752"/>
        <end position="771"/>
    </location>
</feature>
<organism evidence="2 3">
    <name type="scientific">Trichomonascus ciferrii</name>
    <dbReference type="NCBI Taxonomy" id="44093"/>
    <lineage>
        <taxon>Eukaryota</taxon>
        <taxon>Fungi</taxon>
        <taxon>Dikarya</taxon>
        <taxon>Ascomycota</taxon>
        <taxon>Saccharomycotina</taxon>
        <taxon>Dipodascomycetes</taxon>
        <taxon>Dipodascales</taxon>
        <taxon>Trichomonascaceae</taxon>
        <taxon>Trichomonascus</taxon>
        <taxon>Trichomonascus ciferrii complex</taxon>
    </lineage>
</organism>
<feature type="compositionally biased region" description="Basic and acidic residues" evidence="1">
    <location>
        <begin position="85"/>
        <end position="98"/>
    </location>
</feature>
<feature type="compositionally biased region" description="Basic residues" evidence="1">
    <location>
        <begin position="1272"/>
        <end position="1289"/>
    </location>
</feature>
<feature type="compositionally biased region" description="Polar residues" evidence="1">
    <location>
        <begin position="518"/>
        <end position="532"/>
    </location>
</feature>
<feature type="compositionally biased region" description="Polar residues" evidence="1">
    <location>
        <begin position="318"/>
        <end position="343"/>
    </location>
</feature>
<feature type="compositionally biased region" description="Basic and acidic residues" evidence="1">
    <location>
        <begin position="817"/>
        <end position="828"/>
    </location>
</feature>
<feature type="compositionally biased region" description="Polar residues" evidence="1">
    <location>
        <begin position="166"/>
        <end position="176"/>
    </location>
</feature>
<feature type="compositionally biased region" description="Polar residues" evidence="1">
    <location>
        <begin position="66"/>
        <end position="82"/>
    </location>
</feature>
<feature type="region of interest" description="Disordered" evidence="1">
    <location>
        <begin position="166"/>
        <end position="244"/>
    </location>
</feature>
<feature type="compositionally biased region" description="Acidic residues" evidence="1">
    <location>
        <begin position="1195"/>
        <end position="1223"/>
    </location>
</feature>
<feature type="compositionally biased region" description="Low complexity" evidence="1">
    <location>
        <begin position="551"/>
        <end position="572"/>
    </location>
</feature>
<feature type="region of interest" description="Disordered" evidence="1">
    <location>
        <begin position="932"/>
        <end position="1084"/>
    </location>
</feature>
<feature type="compositionally biased region" description="Polar residues" evidence="1">
    <location>
        <begin position="956"/>
        <end position="977"/>
    </location>
</feature>
<keyword evidence="3" id="KW-1185">Reference proteome</keyword>
<evidence type="ECO:0000313" key="3">
    <source>
        <dbReference type="Proteomes" id="UP000761534"/>
    </source>
</evidence>
<dbReference type="VEuPathDB" id="FungiDB:TRICI_005477"/>
<name>A0A642UUA0_9ASCO</name>
<protein>
    <submittedName>
        <fullName evidence="2">Uncharacterized protein</fullName>
    </submittedName>
</protein>
<accession>A0A642UUA0</accession>
<feature type="compositionally biased region" description="Low complexity" evidence="1">
    <location>
        <begin position="362"/>
        <end position="371"/>
    </location>
</feature>
<feature type="region of interest" description="Disordered" evidence="1">
    <location>
        <begin position="55"/>
        <end position="153"/>
    </location>
</feature>
<feature type="compositionally biased region" description="Polar residues" evidence="1">
    <location>
        <begin position="1003"/>
        <end position="1026"/>
    </location>
</feature>
<dbReference type="EMBL" id="SWFS01000430">
    <property type="protein sequence ID" value="KAA8904427.1"/>
    <property type="molecule type" value="Genomic_DNA"/>
</dbReference>
<feature type="compositionally biased region" description="Basic and acidic residues" evidence="1">
    <location>
        <begin position="932"/>
        <end position="952"/>
    </location>
</feature>
<feature type="compositionally biased region" description="Acidic residues" evidence="1">
    <location>
        <begin position="1060"/>
        <end position="1070"/>
    </location>
</feature>
<feature type="compositionally biased region" description="Polar residues" evidence="1">
    <location>
        <begin position="402"/>
        <end position="424"/>
    </location>
</feature>
<comment type="caution">
    <text evidence="2">The sequence shown here is derived from an EMBL/GenBank/DDBJ whole genome shotgun (WGS) entry which is preliminary data.</text>
</comment>